<evidence type="ECO:0000313" key="16">
    <source>
        <dbReference type="EMBL" id="CAD5123930.1"/>
    </source>
</evidence>
<dbReference type="InterPro" id="IPR004839">
    <property type="entry name" value="Aminotransferase_I/II_large"/>
</dbReference>
<dbReference type="Gene3D" id="3.40.640.10">
    <property type="entry name" value="Type I PLP-dependent aspartate aminotransferase-like (Major domain)"/>
    <property type="match status" value="1"/>
</dbReference>
<dbReference type="PANTHER" id="PTHR45744">
    <property type="entry name" value="TYROSINE AMINOTRANSFERASE"/>
    <property type="match status" value="1"/>
</dbReference>
<evidence type="ECO:0000256" key="10">
    <source>
        <dbReference type="ARBA" id="ARBA00022898"/>
    </source>
</evidence>
<evidence type="ECO:0000259" key="15">
    <source>
        <dbReference type="Pfam" id="PF00155"/>
    </source>
</evidence>
<evidence type="ECO:0000256" key="1">
    <source>
        <dbReference type="ARBA" id="ARBA00001933"/>
    </source>
</evidence>
<dbReference type="GO" id="GO:0006572">
    <property type="term" value="P:L-tyrosine catabolic process"/>
    <property type="evidence" value="ECO:0007669"/>
    <property type="project" value="UniProtKB-KW"/>
</dbReference>
<evidence type="ECO:0000256" key="9">
    <source>
        <dbReference type="ARBA" id="ARBA00022878"/>
    </source>
</evidence>
<evidence type="ECO:0000256" key="8">
    <source>
        <dbReference type="ARBA" id="ARBA00022679"/>
    </source>
</evidence>
<evidence type="ECO:0000256" key="12">
    <source>
        <dbReference type="ARBA" id="ARBA00047798"/>
    </source>
</evidence>
<dbReference type="SUPFAM" id="SSF53383">
    <property type="entry name" value="PLP-dependent transferases"/>
    <property type="match status" value="1"/>
</dbReference>
<evidence type="ECO:0000313" key="17">
    <source>
        <dbReference type="Proteomes" id="UP000549394"/>
    </source>
</evidence>
<dbReference type="InterPro" id="IPR015421">
    <property type="entry name" value="PyrdxlP-dep_Trfase_major"/>
</dbReference>
<dbReference type="PANTHER" id="PTHR45744:SF2">
    <property type="entry name" value="TYROSINE AMINOTRANSFERASE"/>
    <property type="match status" value="1"/>
</dbReference>
<dbReference type="Proteomes" id="UP000549394">
    <property type="component" value="Unassembled WGS sequence"/>
</dbReference>
<dbReference type="NCBIfam" id="TIGR01265">
    <property type="entry name" value="tyr_nico_aTase"/>
    <property type="match status" value="1"/>
</dbReference>
<proteinExistence type="inferred from homology"/>
<comment type="subunit">
    <text evidence="4 13">Homodimer.</text>
</comment>
<evidence type="ECO:0000256" key="4">
    <source>
        <dbReference type="ARBA" id="ARBA00011738"/>
    </source>
</evidence>
<dbReference type="GO" id="GO:0004838">
    <property type="term" value="F:L-tyrosine-2-oxoglutarate transaminase activity"/>
    <property type="evidence" value="ECO:0007669"/>
    <property type="project" value="UniProtKB-UniRule"/>
</dbReference>
<dbReference type="AlphaFoldDB" id="A0A7I8W7Y2"/>
<feature type="domain" description="Aminotransferase class I/classII large" evidence="15">
    <location>
        <begin position="65"/>
        <end position="426"/>
    </location>
</feature>
<dbReference type="UniPathway" id="UPA00139">
    <property type="reaction ID" value="UER00338"/>
</dbReference>
<keyword evidence="10 13" id="KW-0663">Pyridoxal phosphate</keyword>
<dbReference type="FunFam" id="3.40.640.10:FF:000048">
    <property type="entry name" value="tyrosine aminotransferase"/>
    <property type="match status" value="1"/>
</dbReference>
<dbReference type="InterPro" id="IPR004838">
    <property type="entry name" value="NHTrfase_class1_PyrdxlP-BS"/>
</dbReference>
<comment type="pathway">
    <text evidence="2 13">Amino-acid degradation; L-phenylalanine degradation; acetoacetate and fumarate from L-phenylalanine: step 2/6.</text>
</comment>
<comment type="catalytic activity">
    <reaction evidence="12 13">
        <text>L-tyrosine + 2-oxoglutarate = 3-(4-hydroxyphenyl)pyruvate + L-glutamate</text>
        <dbReference type="Rhea" id="RHEA:15093"/>
        <dbReference type="ChEBI" id="CHEBI:16810"/>
        <dbReference type="ChEBI" id="CHEBI:29985"/>
        <dbReference type="ChEBI" id="CHEBI:36242"/>
        <dbReference type="ChEBI" id="CHEBI:58315"/>
        <dbReference type="EC" id="2.6.1.5"/>
    </reaction>
</comment>
<evidence type="ECO:0000256" key="5">
    <source>
        <dbReference type="ARBA" id="ARBA00012749"/>
    </source>
</evidence>
<dbReference type="GO" id="GO:0006559">
    <property type="term" value="P:L-phenylalanine catabolic process"/>
    <property type="evidence" value="ECO:0007669"/>
    <property type="project" value="UniProtKB-UniRule"/>
</dbReference>
<keyword evidence="7" id="KW-0032">Aminotransferase</keyword>
<dbReference type="InterPro" id="IPR015424">
    <property type="entry name" value="PyrdxlP-dep_Trfase"/>
</dbReference>
<dbReference type="PROSITE" id="PS00105">
    <property type="entry name" value="AA_TRANSFER_CLASS_1"/>
    <property type="match status" value="1"/>
</dbReference>
<name>A0A7I8W7Y2_9ANNE</name>
<evidence type="ECO:0000256" key="7">
    <source>
        <dbReference type="ARBA" id="ARBA00022576"/>
    </source>
</evidence>
<gene>
    <name evidence="16" type="ORF">DGYR_LOCUS11558</name>
</gene>
<organism evidence="16 17">
    <name type="scientific">Dimorphilus gyrociliatus</name>
    <dbReference type="NCBI Taxonomy" id="2664684"/>
    <lineage>
        <taxon>Eukaryota</taxon>
        <taxon>Metazoa</taxon>
        <taxon>Spiralia</taxon>
        <taxon>Lophotrochozoa</taxon>
        <taxon>Annelida</taxon>
        <taxon>Polychaeta</taxon>
        <taxon>Polychaeta incertae sedis</taxon>
        <taxon>Dinophilidae</taxon>
        <taxon>Dimorphilus</taxon>
    </lineage>
</organism>
<dbReference type="OrthoDB" id="7042322at2759"/>
<dbReference type="Pfam" id="PF00155">
    <property type="entry name" value="Aminotran_1_2"/>
    <property type="match status" value="1"/>
</dbReference>
<feature type="modified residue" description="N6-(pyridoxal phosphate)lysine" evidence="14">
    <location>
        <position position="273"/>
    </location>
</feature>
<keyword evidence="17" id="KW-1185">Reference proteome</keyword>
<evidence type="ECO:0000256" key="2">
    <source>
        <dbReference type="ARBA" id="ARBA00005203"/>
    </source>
</evidence>
<evidence type="ECO:0000256" key="6">
    <source>
        <dbReference type="ARBA" id="ARBA00015959"/>
    </source>
</evidence>
<keyword evidence="8" id="KW-0808">Transferase</keyword>
<evidence type="ECO:0000256" key="13">
    <source>
        <dbReference type="PIRNR" id="PIRNR000517"/>
    </source>
</evidence>
<keyword evidence="9" id="KW-0828">Tyrosine catabolism</keyword>
<dbReference type="PRINTS" id="PR00753">
    <property type="entry name" value="ACCSYNTHASE"/>
</dbReference>
<sequence>MLSSQYHRVKTCDDVQNMDAKILKKKCSRSTDSWNLEVSTIAKNTFNPIRALVDQMKLTPNPEKSMIALSIGDPTVFGNLKPADNVVQAIVDSVKSEKWNGYLPSIGAESARDAVAQYARRENAPLTAKDVILTSGASGALDICITALANPGDNILVPKPGFSLYKTLADSLGIQVRHYNLLPDKGWEVDTNHLISLLDERTAAIVLCNPSNPCGSVYSKKHLETVLGVCEEFKLPVIADEIYADFTFPDQTFHSMASVNQNIPILSCGGLTKRWLIPGWRMGWICINDTQNKFPELRKGLVALSQRILGPNSVTQGALECILMNTPQEFYDSTCQTVARHAKILYDIFLECPGLKPVMPQGAMYMMVGINLSSFPDYKNEVEFTENLVTEQSVFCLPASCFQYPGYFRVVLTVPENKLLEAGNRIRQFCYDHFSKERNGKSS</sequence>
<evidence type="ECO:0000256" key="14">
    <source>
        <dbReference type="PIRSR" id="PIRSR000517-1"/>
    </source>
</evidence>
<dbReference type="InterPro" id="IPR015422">
    <property type="entry name" value="PyrdxlP-dep_Trfase_small"/>
</dbReference>
<evidence type="ECO:0000256" key="3">
    <source>
        <dbReference type="ARBA" id="ARBA00007441"/>
    </source>
</evidence>
<comment type="cofactor">
    <cofactor evidence="1 13 14">
        <name>pyridoxal 5'-phosphate</name>
        <dbReference type="ChEBI" id="CHEBI:597326"/>
    </cofactor>
</comment>
<protein>
    <recommendedName>
        <fullName evidence="6 13">Tyrosine aminotransferase</fullName>
        <shortName evidence="13">TAT</shortName>
        <ecNumber evidence="5 13">2.6.1.5</ecNumber>
    </recommendedName>
</protein>
<comment type="similarity">
    <text evidence="3 13">Belongs to the class-I pyridoxal-phosphate-dependent aminotransferase family.</text>
</comment>
<reference evidence="16 17" key="1">
    <citation type="submission" date="2020-08" db="EMBL/GenBank/DDBJ databases">
        <authorList>
            <person name="Hejnol A."/>
        </authorList>
    </citation>
    <scope>NUCLEOTIDE SEQUENCE [LARGE SCALE GENOMIC DNA]</scope>
</reference>
<keyword evidence="11" id="KW-0585">Phenylalanine catabolism</keyword>
<comment type="caution">
    <text evidence="16">The sequence shown here is derived from an EMBL/GenBank/DDBJ whole genome shotgun (WGS) entry which is preliminary data.</text>
</comment>
<dbReference type="GO" id="GO:0030170">
    <property type="term" value="F:pyridoxal phosphate binding"/>
    <property type="evidence" value="ECO:0007669"/>
    <property type="project" value="InterPro"/>
</dbReference>
<dbReference type="EMBL" id="CAJFCJ010000019">
    <property type="protein sequence ID" value="CAD5123930.1"/>
    <property type="molecule type" value="Genomic_DNA"/>
</dbReference>
<dbReference type="PIRSF" id="PIRSF000517">
    <property type="entry name" value="Tyr_transaminase"/>
    <property type="match status" value="1"/>
</dbReference>
<dbReference type="Gene3D" id="3.90.1150.10">
    <property type="entry name" value="Aspartate Aminotransferase, domain 1"/>
    <property type="match status" value="1"/>
</dbReference>
<dbReference type="CDD" id="cd00609">
    <property type="entry name" value="AAT_like"/>
    <property type="match status" value="1"/>
</dbReference>
<comment type="function">
    <text evidence="13">Transaminase involved in tyrosine breakdown. Converts tyrosine to p-hydroxyphenylpyruvate.</text>
</comment>
<evidence type="ECO:0000256" key="11">
    <source>
        <dbReference type="ARBA" id="ARBA00023232"/>
    </source>
</evidence>
<dbReference type="NCBIfam" id="TIGR01264">
    <property type="entry name" value="tyr_amTase_E"/>
    <property type="match status" value="1"/>
</dbReference>
<dbReference type="InterPro" id="IPR005957">
    <property type="entry name" value="Tyrosine_aminoTrfase"/>
</dbReference>
<dbReference type="EC" id="2.6.1.5" evidence="5 13"/>
<accession>A0A7I8W7Y2</accession>
<dbReference type="InterPro" id="IPR005958">
    <property type="entry name" value="TyrNic_aminoTrfase"/>
</dbReference>